<gene>
    <name evidence="2" type="ORF">FOB82_10285</name>
</gene>
<dbReference type="AlphaFoldDB" id="A0A6B8TTN0"/>
<accession>A0A6B8TTN0</accession>
<evidence type="ECO:0000259" key="1">
    <source>
        <dbReference type="Pfam" id="PF01863"/>
    </source>
</evidence>
<dbReference type="KEGG" id="cxe:FOB82_10285"/>
<proteinExistence type="predicted"/>
<protein>
    <submittedName>
        <fullName evidence="2">DUF45 domain-containing protein</fullName>
    </submittedName>
</protein>
<evidence type="ECO:0000313" key="3">
    <source>
        <dbReference type="Proteomes" id="UP000426857"/>
    </source>
</evidence>
<sequence>MSTFRTLRSLEYIVVHELSLLIARSHNSRTIAVMDRHRPDWTARRDELNGAPLAAEDWSDNNGD</sequence>
<dbReference type="Pfam" id="PF01863">
    <property type="entry name" value="YgjP-like"/>
    <property type="match status" value="1"/>
</dbReference>
<dbReference type="EMBL" id="CP046322">
    <property type="protein sequence ID" value="QGS35941.1"/>
    <property type="molecule type" value="Genomic_DNA"/>
</dbReference>
<dbReference type="Proteomes" id="UP000426857">
    <property type="component" value="Chromosome"/>
</dbReference>
<dbReference type="InterPro" id="IPR002725">
    <property type="entry name" value="YgjP-like_metallopeptidase"/>
</dbReference>
<evidence type="ECO:0000313" key="2">
    <source>
        <dbReference type="EMBL" id="QGS35941.1"/>
    </source>
</evidence>
<reference evidence="2 3" key="1">
    <citation type="submission" date="2019-11" db="EMBL/GenBank/DDBJ databases">
        <title>FDA dAtabase for Regulatory Grade micrObial Sequences (FDA-ARGOS): Supporting development and validation of Infectious Disease Dx tests.</title>
        <authorList>
            <person name="Kerrigan L."/>
            <person name="Long C."/>
            <person name="Tallon L."/>
            <person name="Sadzewicz L."/>
            <person name="Vavikolanu K."/>
            <person name="Mehta A."/>
            <person name="Aluvathingal J."/>
            <person name="Nadendla S."/>
            <person name="Yan Y."/>
            <person name="Sichtig H."/>
        </authorList>
    </citation>
    <scope>NUCLEOTIDE SEQUENCE [LARGE SCALE GENOMIC DNA]</scope>
    <source>
        <strain evidence="2 3">FDAARGOS_674</strain>
    </source>
</reference>
<name>A0A6B8TTN0_9CORY</name>
<dbReference type="Gene3D" id="3.30.2010.10">
    <property type="entry name" value="Metalloproteases ('zincins'), catalytic domain"/>
    <property type="match status" value="1"/>
</dbReference>
<organism evidence="2 3">
    <name type="scientific">Corynebacterium xerosis</name>
    <dbReference type="NCBI Taxonomy" id="1725"/>
    <lineage>
        <taxon>Bacteria</taxon>
        <taxon>Bacillati</taxon>
        <taxon>Actinomycetota</taxon>
        <taxon>Actinomycetes</taxon>
        <taxon>Mycobacteriales</taxon>
        <taxon>Corynebacteriaceae</taxon>
        <taxon>Corynebacterium</taxon>
    </lineage>
</organism>
<feature type="domain" description="YgjP-like metallopeptidase" evidence="1">
    <location>
        <begin position="9"/>
        <end position="49"/>
    </location>
</feature>